<feature type="domain" description="Peptidase S1" evidence="4">
    <location>
        <begin position="17"/>
        <end position="236"/>
    </location>
</feature>
<organism evidence="5 6">
    <name type="scientific">[Brevibacterium] flavum</name>
    <dbReference type="NCBI Taxonomy" id="92706"/>
    <lineage>
        <taxon>Bacteria</taxon>
        <taxon>Bacillati</taxon>
        <taxon>Actinomycetota</taxon>
        <taxon>Actinomycetes</taxon>
        <taxon>Mycobacteriales</taxon>
        <taxon>Corynebacteriaceae</taxon>
        <taxon>Corynebacterium</taxon>
    </lineage>
</organism>
<keyword evidence="3" id="KW-0732">Signal</keyword>
<comment type="similarity">
    <text evidence="1">Belongs to the peptidase S1 family.</text>
</comment>
<keyword evidence="2" id="KW-1015">Disulfide bond</keyword>
<dbReference type="InterPro" id="IPR001314">
    <property type="entry name" value="Peptidase_S1A"/>
</dbReference>
<accession>A0A0F6SR06</accession>
<keyword evidence="6" id="KW-1185">Reference proteome</keyword>
<dbReference type="Pfam" id="PF00089">
    <property type="entry name" value="Trypsin"/>
    <property type="match status" value="1"/>
</dbReference>
<dbReference type="SUPFAM" id="SSF50494">
    <property type="entry name" value="Trypsin-like serine proteases"/>
    <property type="match status" value="1"/>
</dbReference>
<dbReference type="InterPro" id="IPR050430">
    <property type="entry name" value="Peptidase_S1"/>
</dbReference>
<dbReference type="Proteomes" id="UP000034037">
    <property type="component" value="Chromosome"/>
</dbReference>
<evidence type="ECO:0000256" key="2">
    <source>
        <dbReference type="ARBA" id="ARBA00023157"/>
    </source>
</evidence>
<reference evidence="5 6" key="1">
    <citation type="submission" date="2015-04" db="EMBL/GenBank/DDBJ databases">
        <title>Complete Genome Sequence of Brevibacterium flavum ATCC 15168.</title>
        <authorList>
            <person name="Ahn J."/>
            <person name="Park G."/>
            <person name="Jeon W."/>
            <person name="Jang Y."/>
            <person name="Jang M."/>
            <person name="Lee H."/>
            <person name="Lee H."/>
        </authorList>
    </citation>
    <scope>NUCLEOTIDE SEQUENCE [LARGE SCALE GENOMIC DNA]</scope>
    <source>
        <strain evidence="5 6">ATCC 15168</strain>
    </source>
</reference>
<dbReference type="GO" id="GO:0006508">
    <property type="term" value="P:proteolysis"/>
    <property type="evidence" value="ECO:0007669"/>
    <property type="project" value="InterPro"/>
</dbReference>
<evidence type="ECO:0000256" key="1">
    <source>
        <dbReference type="ARBA" id="ARBA00007664"/>
    </source>
</evidence>
<dbReference type="EMBL" id="CP011309">
    <property type="protein sequence ID" value="AKF27124.1"/>
    <property type="molecule type" value="Genomic_DNA"/>
</dbReference>
<feature type="signal peptide" evidence="3">
    <location>
        <begin position="1"/>
        <end position="26"/>
    </location>
</feature>
<dbReference type="PROSITE" id="PS50240">
    <property type="entry name" value="TRYPSIN_DOM"/>
    <property type="match status" value="1"/>
</dbReference>
<dbReference type="PANTHER" id="PTHR24276">
    <property type="entry name" value="POLYSERASE-RELATED"/>
    <property type="match status" value="1"/>
</dbReference>
<evidence type="ECO:0000313" key="5">
    <source>
        <dbReference type="EMBL" id="AKF27124.1"/>
    </source>
</evidence>
<dbReference type="PRINTS" id="PR00722">
    <property type="entry name" value="CHYMOTRYPSIN"/>
</dbReference>
<dbReference type="SMART" id="SM00020">
    <property type="entry name" value="Tryp_SPc"/>
    <property type="match status" value="1"/>
</dbReference>
<name>A0A0F6SR06_9CORY</name>
<dbReference type="GO" id="GO:0004252">
    <property type="term" value="F:serine-type endopeptidase activity"/>
    <property type="evidence" value="ECO:0007669"/>
    <property type="project" value="InterPro"/>
</dbReference>
<evidence type="ECO:0000259" key="4">
    <source>
        <dbReference type="PROSITE" id="PS50240"/>
    </source>
</evidence>
<gene>
    <name evidence="5" type="ORF">YH66_05930</name>
</gene>
<dbReference type="Gene3D" id="2.40.10.10">
    <property type="entry name" value="Trypsin-like serine proteases"/>
    <property type="match status" value="1"/>
</dbReference>
<dbReference type="InterPro" id="IPR001254">
    <property type="entry name" value="Trypsin_dom"/>
</dbReference>
<dbReference type="InterPro" id="IPR043504">
    <property type="entry name" value="Peptidase_S1_PA_chymotrypsin"/>
</dbReference>
<dbReference type="InterPro" id="IPR009003">
    <property type="entry name" value="Peptidase_S1_PA"/>
</dbReference>
<dbReference type="AlphaFoldDB" id="A0A0F6SR06"/>
<evidence type="ECO:0000256" key="3">
    <source>
        <dbReference type="SAM" id="SignalP"/>
    </source>
</evidence>
<feature type="chain" id="PRO_5038390840" evidence="3">
    <location>
        <begin position="27"/>
        <end position="278"/>
    </location>
</feature>
<dbReference type="SMR" id="A0A0F6SR06"/>
<proteinExistence type="inferred from homology"/>
<dbReference type="HOGENOM" id="CLU_091277_0_0_11"/>
<dbReference type="RefSeq" id="WP_003862104.1">
    <property type="nucleotide sequence ID" value="NZ_CP011309.1"/>
</dbReference>
<evidence type="ECO:0000313" key="6">
    <source>
        <dbReference type="Proteomes" id="UP000034037"/>
    </source>
</evidence>
<sequence>MSSASFTTKALSVLAALTAASAPLVAASPAHALANARNVTGSSTTSDSIVRLHIGNTACTGTMITPTWAITARHCIPEDGIAGAAIGSSTLSQFQQVPQAILHPTADLALVELPNQASSNTVDLYGAHVQPGENGQAAGWGGYSAFGQNVAQQADVQIQRRVVNVPSPDRTAVLLEGTVSNGRLVPGDSGGPLYINGQLAGVLSMSTDVENDALDGTVGWYIPVAEHAEWISYYTGKHIAPIAGAPAELVDATANPTFIPAPQPFTGPSIGGWALGSS</sequence>
<dbReference type="PATRIC" id="fig|92706.3.peg.1231"/>
<protein>
    <submittedName>
        <fullName evidence="5">Peptidase S1</fullName>
    </submittedName>
</protein>
<dbReference type="PANTHER" id="PTHR24276:SF98">
    <property type="entry name" value="FI18310P1-RELATED"/>
    <property type="match status" value="1"/>
</dbReference>